<dbReference type="AlphaFoldDB" id="A0A6S4UTU5"/>
<reference evidence="2 3" key="1">
    <citation type="submission" date="2019-12" db="EMBL/GenBank/DDBJ databases">
        <title>complete genome sequences of Acinetobacter pittii str. WP2-W18-ESBL-11 isolated from wastewater treatment plant effluent.</title>
        <authorList>
            <person name="Sekizuka T."/>
            <person name="Itokawa K."/>
            <person name="Yatsu K."/>
            <person name="Inamine Y."/>
            <person name="Kuroda M."/>
        </authorList>
    </citation>
    <scope>NUCLEOTIDE SEQUENCE [LARGE SCALE GENOMIC DNA]</scope>
    <source>
        <strain evidence="2 3">WP2-W18-ESBL-11</strain>
    </source>
</reference>
<dbReference type="Proteomes" id="UP000515758">
    <property type="component" value="Chromosome"/>
</dbReference>
<sequence length="216" mass="24978">MDFKKLISSVIGATLTLTVIFFFIVFFLLNTDNSITSPLKEALTLTIYFFSGISTLGSVLAVIYTLYIQALRNRPNFLLTPTKLEISYDKFVRKNSSLYGIEIMNIGEPAYVMKMKLEHRGMRKKETTFGFSNSQHRFDIFKNISEAGKGHYFNINIYTSPADERFNEIKNLKLHLIIEYRDKNQDAIKDTYLIEPVVKHNTFDFIKLVKINSSVE</sequence>
<dbReference type="RefSeq" id="WP_182918031.1">
    <property type="nucleotide sequence ID" value="NZ_AP021936.1"/>
</dbReference>
<evidence type="ECO:0000313" key="2">
    <source>
        <dbReference type="EMBL" id="BBQ48772.1"/>
    </source>
</evidence>
<organism evidence="2 3">
    <name type="scientific">Acinetobacter pittii</name>
    <name type="common">Acinetobacter genomosp. 3</name>
    <dbReference type="NCBI Taxonomy" id="48296"/>
    <lineage>
        <taxon>Bacteria</taxon>
        <taxon>Pseudomonadati</taxon>
        <taxon>Pseudomonadota</taxon>
        <taxon>Gammaproteobacteria</taxon>
        <taxon>Moraxellales</taxon>
        <taxon>Moraxellaceae</taxon>
        <taxon>Acinetobacter</taxon>
        <taxon>Acinetobacter calcoaceticus/baumannii complex</taxon>
    </lineage>
</organism>
<protein>
    <submittedName>
        <fullName evidence="2">Uncharacterized protein</fullName>
    </submittedName>
</protein>
<dbReference type="EMBL" id="AP021936">
    <property type="protein sequence ID" value="BBQ48772.1"/>
    <property type="molecule type" value="Genomic_DNA"/>
</dbReference>
<accession>A0A6S4UTU5</accession>
<evidence type="ECO:0000256" key="1">
    <source>
        <dbReference type="SAM" id="Phobius"/>
    </source>
</evidence>
<gene>
    <name evidence="2" type="ORF">WP2W18E11_17700</name>
</gene>
<keyword evidence="1" id="KW-0472">Membrane</keyword>
<name>A0A6S4UTU5_ACIPI</name>
<evidence type="ECO:0000313" key="3">
    <source>
        <dbReference type="Proteomes" id="UP000515758"/>
    </source>
</evidence>
<feature type="transmembrane region" description="Helical" evidence="1">
    <location>
        <begin position="6"/>
        <end position="30"/>
    </location>
</feature>
<keyword evidence="1" id="KW-1133">Transmembrane helix</keyword>
<proteinExistence type="predicted"/>
<feature type="transmembrane region" description="Helical" evidence="1">
    <location>
        <begin position="42"/>
        <end position="67"/>
    </location>
</feature>
<keyword evidence="1" id="KW-0812">Transmembrane</keyword>